<name>A0A562IKZ6_9ACTN</name>
<sequence length="343" mass="38273">MTGHPSTDLRPLTVLQSFPEPRPTTNPYVVMLRSALDDLPGVEVLTFSWRRALTARYDVVHAHWPEILVDGRDPGRRFVRQALFVLLLLRLRVTRTPLVRTVHNLELPQGLSRRQSVLLRWAQRRTTLRIRINETTALDDGTPVATVVHGHYRDWYAEHPRREVQPGRLAFVGQVRRYKGVDRLVEAFRSVEDATLRLRIAGRPTSGELADELRAGAAADPRISLSLDFLPDAELVAEISAAELVVLPYREMHNSGGALAALSLGRPVLVPDNLVNRRLAEEVGAEWVLTFDGPLTGQALAAAVSRLRAMPPAGRPDLSRREWDDAGRAHVAAYRQAIGVLRG</sequence>
<dbReference type="RefSeq" id="WP_153358142.1">
    <property type="nucleotide sequence ID" value="NZ_JABGDC010000002.1"/>
</dbReference>
<dbReference type="GO" id="GO:0016757">
    <property type="term" value="F:glycosyltransferase activity"/>
    <property type="evidence" value="ECO:0007669"/>
    <property type="project" value="TreeGrafter"/>
</dbReference>
<keyword evidence="2" id="KW-1185">Reference proteome</keyword>
<dbReference type="Proteomes" id="UP000321490">
    <property type="component" value="Unassembled WGS sequence"/>
</dbReference>
<comment type="caution">
    <text evidence="1">The sequence shown here is derived from an EMBL/GenBank/DDBJ whole genome shotgun (WGS) entry which is preliminary data.</text>
</comment>
<dbReference type="OrthoDB" id="9771846at2"/>
<proteinExistence type="predicted"/>
<protein>
    <submittedName>
        <fullName evidence="1">Glycosyltransferase involved in cell wall biosynthesis</fullName>
    </submittedName>
</protein>
<dbReference type="AlphaFoldDB" id="A0A562IKZ6"/>
<evidence type="ECO:0000313" key="1">
    <source>
        <dbReference type="EMBL" id="TWH71542.1"/>
    </source>
</evidence>
<keyword evidence="1" id="KW-0808">Transferase</keyword>
<dbReference type="PANTHER" id="PTHR12526">
    <property type="entry name" value="GLYCOSYLTRANSFERASE"/>
    <property type="match status" value="1"/>
</dbReference>
<accession>A0A562IKZ6</accession>
<dbReference type="SUPFAM" id="SSF53756">
    <property type="entry name" value="UDP-Glycosyltransferase/glycogen phosphorylase"/>
    <property type="match status" value="1"/>
</dbReference>
<dbReference type="PANTHER" id="PTHR12526:SF638">
    <property type="entry name" value="SPORE COAT PROTEIN SA"/>
    <property type="match status" value="1"/>
</dbReference>
<dbReference type="Gene3D" id="3.40.50.2000">
    <property type="entry name" value="Glycogen Phosphorylase B"/>
    <property type="match status" value="1"/>
</dbReference>
<evidence type="ECO:0000313" key="2">
    <source>
        <dbReference type="Proteomes" id="UP000321490"/>
    </source>
</evidence>
<reference evidence="1 2" key="1">
    <citation type="submission" date="2019-07" db="EMBL/GenBank/DDBJ databases">
        <title>R&amp;d 2014.</title>
        <authorList>
            <person name="Klenk H.-P."/>
        </authorList>
    </citation>
    <scope>NUCLEOTIDE SEQUENCE [LARGE SCALE GENOMIC DNA]</scope>
    <source>
        <strain evidence="1 2">DSM 45764</strain>
    </source>
</reference>
<gene>
    <name evidence="1" type="ORF">JD78_00039</name>
</gene>
<organism evidence="1 2">
    <name type="scientific">Modestobacter roseus</name>
    <dbReference type="NCBI Taxonomy" id="1181884"/>
    <lineage>
        <taxon>Bacteria</taxon>
        <taxon>Bacillati</taxon>
        <taxon>Actinomycetota</taxon>
        <taxon>Actinomycetes</taxon>
        <taxon>Geodermatophilales</taxon>
        <taxon>Geodermatophilaceae</taxon>
        <taxon>Modestobacter</taxon>
    </lineage>
</organism>
<dbReference type="EMBL" id="VLKF01000001">
    <property type="protein sequence ID" value="TWH71542.1"/>
    <property type="molecule type" value="Genomic_DNA"/>
</dbReference>
<dbReference type="Pfam" id="PF13692">
    <property type="entry name" value="Glyco_trans_1_4"/>
    <property type="match status" value="1"/>
</dbReference>